<comment type="caution">
    <text evidence="2">The sequence shown here is derived from an EMBL/GenBank/DDBJ whole genome shotgun (WGS) entry which is preliminary data.</text>
</comment>
<dbReference type="RefSeq" id="WP_345189065.1">
    <property type="nucleotide sequence ID" value="NZ_BAABGP010000037.1"/>
</dbReference>
<evidence type="ECO:0000313" key="2">
    <source>
        <dbReference type="EMBL" id="GAA4492501.1"/>
    </source>
</evidence>
<reference evidence="3" key="1">
    <citation type="journal article" date="2019" name="Int. J. Syst. Evol. Microbiol.">
        <title>The Global Catalogue of Microorganisms (GCM) 10K type strain sequencing project: providing services to taxonomists for standard genome sequencing and annotation.</title>
        <authorList>
            <consortium name="The Broad Institute Genomics Platform"/>
            <consortium name="The Broad Institute Genome Sequencing Center for Infectious Disease"/>
            <person name="Wu L."/>
            <person name="Ma J."/>
        </authorList>
    </citation>
    <scope>NUCLEOTIDE SEQUENCE [LARGE SCALE GENOMIC DNA]</scope>
    <source>
        <strain evidence="3">JCM 17839</strain>
    </source>
</reference>
<gene>
    <name evidence="2" type="ORF">GCM10023171_37690</name>
</gene>
<evidence type="ECO:0000313" key="3">
    <source>
        <dbReference type="Proteomes" id="UP001500731"/>
    </source>
</evidence>
<feature type="region of interest" description="Disordered" evidence="1">
    <location>
        <begin position="126"/>
        <end position="145"/>
    </location>
</feature>
<protein>
    <submittedName>
        <fullName evidence="2">Uncharacterized protein</fullName>
    </submittedName>
</protein>
<dbReference type="Proteomes" id="UP001500731">
    <property type="component" value="Unassembled WGS sequence"/>
</dbReference>
<feature type="compositionally biased region" description="Basic and acidic residues" evidence="1">
    <location>
        <begin position="126"/>
        <end position="137"/>
    </location>
</feature>
<keyword evidence="3" id="KW-1185">Reference proteome</keyword>
<proteinExistence type="predicted"/>
<name>A0ABP8PSK5_9MICO</name>
<accession>A0ABP8PSK5</accession>
<dbReference type="EMBL" id="BAABGP010000037">
    <property type="protein sequence ID" value="GAA4492501.1"/>
    <property type="molecule type" value="Genomic_DNA"/>
</dbReference>
<organism evidence="2 3">
    <name type="scientific">Microbacterium panaciterrae</name>
    <dbReference type="NCBI Taxonomy" id="985759"/>
    <lineage>
        <taxon>Bacteria</taxon>
        <taxon>Bacillati</taxon>
        <taxon>Actinomycetota</taxon>
        <taxon>Actinomycetes</taxon>
        <taxon>Micrococcales</taxon>
        <taxon>Microbacteriaceae</taxon>
        <taxon>Microbacterium</taxon>
    </lineage>
</organism>
<evidence type="ECO:0000256" key="1">
    <source>
        <dbReference type="SAM" id="MobiDB-lite"/>
    </source>
</evidence>
<sequence length="213" mass="23296">MSTAAPQPATELALTIPAPSRMSFPQVQMQLFAIEFVFDLAEVMLLADLTDELQRGDAVRISRLQYGSPLQIVIDLTEISELLKSVGSVGFSVIAYKLLTKGPEAWKTLEEALALRAERKAARRAARLEKSESETSKEPAAPDAQSDELLEGSIAAFLAPVVDDVMTVSEQNGLGLDRNQVLAAGIKYIEIHEYESRSAGEMLKKTTVKVEFK</sequence>